<sequence length="80" mass="8234">MSTPTNSLYVQSSGGTATSISTNTRIDEASSDAGNAKFTVSGTVTSITITYYNTTSASSSSIDGDQGVYISPLAFTYNPC</sequence>
<dbReference type="EMBL" id="FWFG01000023">
    <property type="protein sequence ID" value="SLM88808.1"/>
    <property type="molecule type" value="Genomic_DNA"/>
</dbReference>
<evidence type="ECO:0000313" key="2">
    <source>
        <dbReference type="Proteomes" id="UP000195981"/>
    </source>
</evidence>
<keyword evidence="2" id="KW-1185">Reference proteome</keyword>
<protein>
    <submittedName>
        <fullName evidence="1">Uncharacterized protein</fullName>
    </submittedName>
</protein>
<proteinExistence type="predicted"/>
<dbReference type="AlphaFoldDB" id="A0A1X6WUA6"/>
<dbReference type="Proteomes" id="UP000195981">
    <property type="component" value="Unassembled WGS sequence"/>
</dbReference>
<evidence type="ECO:0000313" key="1">
    <source>
        <dbReference type="EMBL" id="SLM88808.1"/>
    </source>
</evidence>
<gene>
    <name evidence="1" type="ORF">FM110_02480</name>
</gene>
<accession>A0A1X6WUA6</accession>
<reference evidence="1 2" key="1">
    <citation type="submission" date="2017-02" db="EMBL/GenBank/DDBJ databases">
        <authorList>
            <person name="Peterson S.W."/>
        </authorList>
    </citation>
    <scope>NUCLEOTIDE SEQUENCE [LARGE SCALE GENOMIC DNA]</scope>
    <source>
        <strain evidence="1 2">CIP104813</strain>
    </source>
</reference>
<organism evidence="1 2">
    <name type="scientific">Brachybacterium nesterenkovii</name>
    <dbReference type="NCBI Taxonomy" id="47847"/>
    <lineage>
        <taxon>Bacteria</taxon>
        <taxon>Bacillati</taxon>
        <taxon>Actinomycetota</taxon>
        <taxon>Actinomycetes</taxon>
        <taxon>Micrococcales</taxon>
        <taxon>Dermabacteraceae</taxon>
        <taxon>Brachybacterium</taxon>
    </lineage>
</organism>
<name>A0A1X6WUA6_9MICO</name>